<dbReference type="EMBL" id="OV725077">
    <property type="protein sequence ID" value="CAH1391348.1"/>
    <property type="molecule type" value="Genomic_DNA"/>
</dbReference>
<feature type="transmembrane region" description="Helical" evidence="1">
    <location>
        <begin position="39"/>
        <end position="59"/>
    </location>
</feature>
<sequence>MCPSNSVKMRATANRQCSMPAPLQPRCYRQPAACSRTTCLSHIVILSPALMWVAIVIVLATPPYRFLHLCPQLSLPF</sequence>
<reference evidence="2" key="1">
    <citation type="submission" date="2022-01" db="EMBL/GenBank/DDBJ databases">
        <authorList>
            <person name="King R."/>
        </authorList>
    </citation>
    <scope>NUCLEOTIDE SEQUENCE</scope>
</reference>
<keyword evidence="1" id="KW-0472">Membrane</keyword>
<protein>
    <submittedName>
        <fullName evidence="2">Uncharacterized protein</fullName>
    </submittedName>
</protein>
<gene>
    <name evidence="2" type="ORF">NEZAVI_LOCUS2386</name>
</gene>
<accession>A0A9P0GYY0</accession>
<name>A0A9P0GYY0_NEZVI</name>
<evidence type="ECO:0000313" key="2">
    <source>
        <dbReference type="EMBL" id="CAH1391348.1"/>
    </source>
</evidence>
<proteinExistence type="predicted"/>
<keyword evidence="3" id="KW-1185">Reference proteome</keyword>
<keyword evidence="1" id="KW-1133">Transmembrane helix</keyword>
<keyword evidence="1" id="KW-0812">Transmembrane</keyword>
<dbReference type="Proteomes" id="UP001152798">
    <property type="component" value="Chromosome 1"/>
</dbReference>
<evidence type="ECO:0000256" key="1">
    <source>
        <dbReference type="SAM" id="Phobius"/>
    </source>
</evidence>
<evidence type="ECO:0000313" key="3">
    <source>
        <dbReference type="Proteomes" id="UP001152798"/>
    </source>
</evidence>
<organism evidence="2 3">
    <name type="scientific">Nezara viridula</name>
    <name type="common">Southern green stink bug</name>
    <name type="synonym">Cimex viridulus</name>
    <dbReference type="NCBI Taxonomy" id="85310"/>
    <lineage>
        <taxon>Eukaryota</taxon>
        <taxon>Metazoa</taxon>
        <taxon>Ecdysozoa</taxon>
        <taxon>Arthropoda</taxon>
        <taxon>Hexapoda</taxon>
        <taxon>Insecta</taxon>
        <taxon>Pterygota</taxon>
        <taxon>Neoptera</taxon>
        <taxon>Paraneoptera</taxon>
        <taxon>Hemiptera</taxon>
        <taxon>Heteroptera</taxon>
        <taxon>Panheteroptera</taxon>
        <taxon>Pentatomomorpha</taxon>
        <taxon>Pentatomoidea</taxon>
        <taxon>Pentatomidae</taxon>
        <taxon>Pentatominae</taxon>
        <taxon>Nezara</taxon>
    </lineage>
</organism>
<dbReference type="AlphaFoldDB" id="A0A9P0GYY0"/>